<organism evidence="2 3">
    <name type="scientific">Penicilliopsis zonata CBS 506.65</name>
    <dbReference type="NCBI Taxonomy" id="1073090"/>
    <lineage>
        <taxon>Eukaryota</taxon>
        <taxon>Fungi</taxon>
        <taxon>Dikarya</taxon>
        <taxon>Ascomycota</taxon>
        <taxon>Pezizomycotina</taxon>
        <taxon>Eurotiomycetes</taxon>
        <taxon>Eurotiomycetidae</taxon>
        <taxon>Eurotiales</taxon>
        <taxon>Aspergillaceae</taxon>
        <taxon>Penicilliopsis</taxon>
    </lineage>
</organism>
<dbReference type="EMBL" id="KV878357">
    <property type="protein sequence ID" value="OJJ42695.1"/>
    <property type="molecule type" value="Genomic_DNA"/>
</dbReference>
<proteinExistence type="predicted"/>
<reference evidence="3" key="1">
    <citation type="journal article" date="2017" name="Genome Biol.">
        <title>Comparative genomics reveals high biological diversity and specific adaptations in the industrially and medically important fungal genus Aspergillus.</title>
        <authorList>
            <person name="de Vries R.P."/>
            <person name="Riley R."/>
            <person name="Wiebenga A."/>
            <person name="Aguilar-Osorio G."/>
            <person name="Amillis S."/>
            <person name="Uchima C.A."/>
            <person name="Anderluh G."/>
            <person name="Asadollahi M."/>
            <person name="Askin M."/>
            <person name="Barry K."/>
            <person name="Battaglia E."/>
            <person name="Bayram O."/>
            <person name="Benocci T."/>
            <person name="Braus-Stromeyer S.A."/>
            <person name="Caldana C."/>
            <person name="Canovas D."/>
            <person name="Cerqueira G.C."/>
            <person name="Chen F."/>
            <person name="Chen W."/>
            <person name="Choi C."/>
            <person name="Clum A."/>
            <person name="Dos Santos R.A."/>
            <person name="Damasio A.R."/>
            <person name="Diallinas G."/>
            <person name="Emri T."/>
            <person name="Fekete E."/>
            <person name="Flipphi M."/>
            <person name="Freyberg S."/>
            <person name="Gallo A."/>
            <person name="Gournas C."/>
            <person name="Habgood R."/>
            <person name="Hainaut M."/>
            <person name="Harispe M.L."/>
            <person name="Henrissat B."/>
            <person name="Hilden K.S."/>
            <person name="Hope R."/>
            <person name="Hossain A."/>
            <person name="Karabika E."/>
            <person name="Karaffa L."/>
            <person name="Karanyi Z."/>
            <person name="Krasevec N."/>
            <person name="Kuo A."/>
            <person name="Kusch H."/>
            <person name="LaButti K."/>
            <person name="Lagendijk E.L."/>
            <person name="Lapidus A."/>
            <person name="Levasseur A."/>
            <person name="Lindquist E."/>
            <person name="Lipzen A."/>
            <person name="Logrieco A.F."/>
            <person name="MacCabe A."/>
            <person name="Maekelae M.R."/>
            <person name="Malavazi I."/>
            <person name="Melin P."/>
            <person name="Meyer V."/>
            <person name="Mielnichuk N."/>
            <person name="Miskei M."/>
            <person name="Molnar A.P."/>
            <person name="Mule G."/>
            <person name="Ngan C.Y."/>
            <person name="Orejas M."/>
            <person name="Orosz E."/>
            <person name="Ouedraogo J.P."/>
            <person name="Overkamp K.M."/>
            <person name="Park H.-S."/>
            <person name="Perrone G."/>
            <person name="Piumi F."/>
            <person name="Punt P.J."/>
            <person name="Ram A.F."/>
            <person name="Ramon A."/>
            <person name="Rauscher S."/>
            <person name="Record E."/>
            <person name="Riano-Pachon D.M."/>
            <person name="Robert V."/>
            <person name="Roehrig J."/>
            <person name="Ruller R."/>
            <person name="Salamov A."/>
            <person name="Salih N.S."/>
            <person name="Samson R.A."/>
            <person name="Sandor E."/>
            <person name="Sanguinetti M."/>
            <person name="Schuetze T."/>
            <person name="Sepcic K."/>
            <person name="Shelest E."/>
            <person name="Sherlock G."/>
            <person name="Sophianopoulou V."/>
            <person name="Squina F.M."/>
            <person name="Sun H."/>
            <person name="Susca A."/>
            <person name="Todd R.B."/>
            <person name="Tsang A."/>
            <person name="Unkles S.E."/>
            <person name="van de Wiele N."/>
            <person name="van Rossen-Uffink D."/>
            <person name="Oliveira J.V."/>
            <person name="Vesth T.C."/>
            <person name="Visser J."/>
            <person name="Yu J.-H."/>
            <person name="Zhou M."/>
            <person name="Andersen M.R."/>
            <person name="Archer D.B."/>
            <person name="Baker S.E."/>
            <person name="Benoit I."/>
            <person name="Brakhage A.A."/>
            <person name="Braus G.H."/>
            <person name="Fischer R."/>
            <person name="Frisvad J.C."/>
            <person name="Goldman G.H."/>
            <person name="Houbraken J."/>
            <person name="Oakley B."/>
            <person name="Pocsi I."/>
            <person name="Scazzocchio C."/>
            <person name="Seiboth B."/>
            <person name="vanKuyk P.A."/>
            <person name="Wortman J."/>
            <person name="Dyer P.S."/>
            <person name="Grigoriev I.V."/>
        </authorList>
    </citation>
    <scope>NUCLEOTIDE SEQUENCE [LARGE SCALE GENOMIC DNA]</scope>
    <source>
        <strain evidence="3">CBS 506.65</strain>
    </source>
</reference>
<name>A0A1L9S6D6_9EURO</name>
<feature type="region of interest" description="Disordered" evidence="1">
    <location>
        <begin position="1"/>
        <end position="33"/>
    </location>
</feature>
<accession>A0A1L9S6D6</accession>
<evidence type="ECO:0000313" key="2">
    <source>
        <dbReference type="EMBL" id="OJJ42695.1"/>
    </source>
</evidence>
<dbReference type="Proteomes" id="UP000184188">
    <property type="component" value="Unassembled WGS sequence"/>
</dbReference>
<evidence type="ECO:0000313" key="3">
    <source>
        <dbReference type="Proteomes" id="UP000184188"/>
    </source>
</evidence>
<dbReference type="AlphaFoldDB" id="A0A1L9S6D6"/>
<dbReference type="GeneID" id="34614016"/>
<sequence length="179" mass="19742">MTPMEGDTGQKAIMPKYDRPRRLGEPFAPHNHTRFKTQPNEIRLHFGVDSFPHRLTATLISNAIWTHRDTTAVGLWIRRVMVPMGEGSAVLPVLFTTRSFIQCSQARSSLQQGALQRLRLAWLGSTPLTRRALSGEADPASTSKRRFPSLTQRSLFFCPSPSSDANSSGIVLALGGNGL</sequence>
<keyword evidence="3" id="KW-1185">Reference proteome</keyword>
<evidence type="ECO:0000256" key="1">
    <source>
        <dbReference type="SAM" id="MobiDB-lite"/>
    </source>
</evidence>
<gene>
    <name evidence="2" type="ORF">ASPZODRAFT_20222</name>
</gene>
<dbReference type="RefSeq" id="XP_022577205.1">
    <property type="nucleotide sequence ID" value="XM_022727552.1"/>
</dbReference>
<dbReference type="VEuPathDB" id="FungiDB:ASPZODRAFT_20222"/>
<protein>
    <submittedName>
        <fullName evidence="2">Uncharacterized protein</fullName>
    </submittedName>
</protein>